<dbReference type="Proteomes" id="UP001196413">
    <property type="component" value="Unassembled WGS sequence"/>
</dbReference>
<gene>
    <name evidence="1" type="ORF">KIN20_023585</name>
</gene>
<name>A0AAD5QXF2_PARTN</name>
<dbReference type="AlphaFoldDB" id="A0AAD5QXF2"/>
<proteinExistence type="predicted"/>
<sequence length="57" mass="6129">MKTLMTQHSVVCSTSDKAVEFSSLRIKGCTRTVSAKLTPLMHTGCTGISRLQKKSSG</sequence>
<dbReference type="EMBL" id="JAHQIW010004784">
    <property type="protein sequence ID" value="KAJ1363671.1"/>
    <property type="molecule type" value="Genomic_DNA"/>
</dbReference>
<organism evidence="1 2">
    <name type="scientific">Parelaphostrongylus tenuis</name>
    <name type="common">Meningeal worm</name>
    <dbReference type="NCBI Taxonomy" id="148309"/>
    <lineage>
        <taxon>Eukaryota</taxon>
        <taxon>Metazoa</taxon>
        <taxon>Ecdysozoa</taxon>
        <taxon>Nematoda</taxon>
        <taxon>Chromadorea</taxon>
        <taxon>Rhabditida</taxon>
        <taxon>Rhabditina</taxon>
        <taxon>Rhabditomorpha</taxon>
        <taxon>Strongyloidea</taxon>
        <taxon>Metastrongylidae</taxon>
        <taxon>Parelaphostrongylus</taxon>
    </lineage>
</organism>
<keyword evidence="2" id="KW-1185">Reference proteome</keyword>
<evidence type="ECO:0000313" key="2">
    <source>
        <dbReference type="Proteomes" id="UP001196413"/>
    </source>
</evidence>
<protein>
    <submittedName>
        <fullName evidence="1">Uncharacterized protein</fullName>
    </submittedName>
</protein>
<reference evidence="1" key="1">
    <citation type="submission" date="2021-06" db="EMBL/GenBank/DDBJ databases">
        <title>Parelaphostrongylus tenuis whole genome reference sequence.</title>
        <authorList>
            <person name="Garwood T.J."/>
            <person name="Larsen P.A."/>
            <person name="Fountain-Jones N.M."/>
            <person name="Garbe J.R."/>
            <person name="Macchietto M.G."/>
            <person name="Kania S.A."/>
            <person name="Gerhold R.W."/>
            <person name="Richards J.E."/>
            <person name="Wolf T.M."/>
        </authorList>
    </citation>
    <scope>NUCLEOTIDE SEQUENCE</scope>
    <source>
        <strain evidence="1">MNPRO001-30</strain>
        <tissue evidence="1">Meninges</tissue>
    </source>
</reference>
<accession>A0AAD5QXF2</accession>
<comment type="caution">
    <text evidence="1">The sequence shown here is derived from an EMBL/GenBank/DDBJ whole genome shotgun (WGS) entry which is preliminary data.</text>
</comment>
<evidence type="ECO:0000313" key="1">
    <source>
        <dbReference type="EMBL" id="KAJ1363671.1"/>
    </source>
</evidence>